<dbReference type="Proteomes" id="UP000178114">
    <property type="component" value="Unassembled WGS sequence"/>
</dbReference>
<gene>
    <name evidence="1" type="ORF">A2930_03290</name>
</gene>
<protein>
    <submittedName>
        <fullName evidence="1">Uncharacterized protein</fullName>
    </submittedName>
</protein>
<proteinExistence type="predicted"/>
<name>A0A1F5WZM4_9BACT</name>
<evidence type="ECO:0000313" key="1">
    <source>
        <dbReference type="EMBL" id="OGF81053.1"/>
    </source>
</evidence>
<evidence type="ECO:0000313" key="2">
    <source>
        <dbReference type="Proteomes" id="UP000178114"/>
    </source>
</evidence>
<dbReference type="STRING" id="1798351.A2930_03290"/>
<organism evidence="1 2">
    <name type="scientific">Candidatus Giovannonibacteria bacterium RIFCSPLOWO2_01_FULL_45_34</name>
    <dbReference type="NCBI Taxonomy" id="1798351"/>
    <lineage>
        <taxon>Bacteria</taxon>
        <taxon>Candidatus Giovannoniibacteriota</taxon>
    </lineage>
</organism>
<accession>A0A1F5WZM4</accession>
<dbReference type="EMBL" id="MFID01000019">
    <property type="protein sequence ID" value="OGF81053.1"/>
    <property type="molecule type" value="Genomic_DNA"/>
</dbReference>
<dbReference type="AlphaFoldDB" id="A0A1F5WZM4"/>
<sequence>MSSDSEKFHFLKKWLNLAQMALEDKRDSVRLSKIAQNIISERQQEERALDMNRQAREVIDNLILKSMSGEINFCLDNHALLRYENELNTCKITSDYPVSETQSSNGDLKAVLSNHDFYNSVELPLSRQDQVFFFNLWKEKLQARDQALLRRFANDILKN</sequence>
<reference evidence="1 2" key="1">
    <citation type="journal article" date="2016" name="Nat. Commun.">
        <title>Thousands of microbial genomes shed light on interconnected biogeochemical processes in an aquifer system.</title>
        <authorList>
            <person name="Anantharaman K."/>
            <person name="Brown C.T."/>
            <person name="Hug L.A."/>
            <person name="Sharon I."/>
            <person name="Castelle C.J."/>
            <person name="Probst A.J."/>
            <person name="Thomas B.C."/>
            <person name="Singh A."/>
            <person name="Wilkins M.J."/>
            <person name="Karaoz U."/>
            <person name="Brodie E.L."/>
            <person name="Williams K.H."/>
            <person name="Hubbard S.S."/>
            <person name="Banfield J.F."/>
        </authorList>
    </citation>
    <scope>NUCLEOTIDE SEQUENCE [LARGE SCALE GENOMIC DNA]</scope>
</reference>
<comment type="caution">
    <text evidence="1">The sequence shown here is derived from an EMBL/GenBank/DDBJ whole genome shotgun (WGS) entry which is preliminary data.</text>
</comment>